<dbReference type="OrthoDB" id="9814270at2"/>
<evidence type="ECO:0000259" key="10">
    <source>
        <dbReference type="SMART" id="SM00831"/>
    </source>
</evidence>
<dbReference type="Gene3D" id="2.70.150.10">
    <property type="entry name" value="Calcium-transporting ATPase, cytoplasmic transduction domain A"/>
    <property type="match status" value="1"/>
</dbReference>
<dbReference type="Gene3D" id="3.40.1110.10">
    <property type="entry name" value="Calcium-transporting ATPase, cytoplasmic domain N"/>
    <property type="match status" value="1"/>
</dbReference>
<dbReference type="InterPro" id="IPR059000">
    <property type="entry name" value="ATPase_P-type_domA"/>
</dbReference>
<dbReference type="RefSeq" id="WP_073883726.1">
    <property type="nucleotide sequence ID" value="NZ_FAUH01000005.1"/>
</dbReference>
<dbReference type="Gene3D" id="1.20.1110.10">
    <property type="entry name" value="Calcium-transporting ATPase, transmembrane domain"/>
    <property type="match status" value="2"/>
</dbReference>
<dbReference type="GO" id="GO:0005524">
    <property type="term" value="F:ATP binding"/>
    <property type="evidence" value="ECO:0007669"/>
    <property type="project" value="UniProtKB-KW"/>
</dbReference>
<comment type="catalytic activity">
    <reaction evidence="8">
        <text>ATP + H2O = ADP + phosphate + H(+)</text>
        <dbReference type="Rhea" id="RHEA:13065"/>
        <dbReference type="ChEBI" id="CHEBI:15377"/>
        <dbReference type="ChEBI" id="CHEBI:15378"/>
        <dbReference type="ChEBI" id="CHEBI:30616"/>
        <dbReference type="ChEBI" id="CHEBI:43474"/>
        <dbReference type="ChEBI" id="CHEBI:456216"/>
    </reaction>
</comment>
<proteinExistence type="predicted"/>
<dbReference type="NCBIfam" id="TIGR01494">
    <property type="entry name" value="ATPase_P-type"/>
    <property type="match status" value="2"/>
</dbReference>
<accession>A0A0X2NLI5</accession>
<protein>
    <submittedName>
        <fullName evidence="11">Cation transport ATPase</fullName>
        <ecNumber evidence="11">3.6.3.8</ecNumber>
    </submittedName>
</protein>
<dbReference type="Proteomes" id="UP000182498">
    <property type="component" value="Unassembled WGS sequence"/>
</dbReference>
<dbReference type="PROSITE" id="PS00154">
    <property type="entry name" value="ATPASE_E1_E2"/>
    <property type="match status" value="1"/>
</dbReference>
<feature type="transmembrane region" description="Helical" evidence="9">
    <location>
        <begin position="807"/>
        <end position="828"/>
    </location>
</feature>
<keyword evidence="3" id="KW-0547">Nucleotide-binding</keyword>
<dbReference type="SUPFAM" id="SSF56784">
    <property type="entry name" value="HAD-like"/>
    <property type="match status" value="1"/>
</dbReference>
<dbReference type="InterPro" id="IPR008250">
    <property type="entry name" value="ATPase_P-typ_transduc_dom_A_sf"/>
</dbReference>
<dbReference type="AlphaFoldDB" id="A0A0X2NLI5"/>
<evidence type="ECO:0000256" key="6">
    <source>
        <dbReference type="ARBA" id="ARBA00022989"/>
    </source>
</evidence>
<dbReference type="InterPro" id="IPR006068">
    <property type="entry name" value="ATPase_P-typ_cation-transptr_C"/>
</dbReference>
<dbReference type="Pfam" id="PF00690">
    <property type="entry name" value="Cation_ATPase_N"/>
    <property type="match status" value="1"/>
</dbReference>
<dbReference type="SFLD" id="SFLDF00027">
    <property type="entry name" value="p-type_atpase"/>
    <property type="match status" value="1"/>
</dbReference>
<keyword evidence="7 9" id="KW-0472">Membrane</keyword>
<keyword evidence="12" id="KW-1185">Reference proteome</keyword>
<gene>
    <name evidence="11" type="ORF">CVAR292_00926</name>
</gene>
<dbReference type="PANTHER" id="PTHR42861">
    <property type="entry name" value="CALCIUM-TRANSPORTING ATPASE"/>
    <property type="match status" value="1"/>
</dbReference>
<feature type="transmembrane region" description="Helical" evidence="9">
    <location>
        <begin position="840"/>
        <end position="857"/>
    </location>
</feature>
<feature type="transmembrane region" description="Helical" evidence="9">
    <location>
        <begin position="690"/>
        <end position="709"/>
    </location>
</feature>
<dbReference type="InterPro" id="IPR004014">
    <property type="entry name" value="ATPase_P-typ_cation-transptr_N"/>
</dbReference>
<dbReference type="Pfam" id="PF00122">
    <property type="entry name" value="E1-E2_ATPase"/>
    <property type="match status" value="1"/>
</dbReference>
<dbReference type="InterPro" id="IPR023299">
    <property type="entry name" value="ATPase_P-typ_cyto_dom_N"/>
</dbReference>
<dbReference type="SFLD" id="SFLDG00002">
    <property type="entry name" value="C1.7:_P-type_atpase_like"/>
    <property type="match status" value="1"/>
</dbReference>
<dbReference type="Pfam" id="PF13246">
    <property type="entry name" value="Cation_ATPase"/>
    <property type="match status" value="1"/>
</dbReference>
<feature type="transmembrane region" description="Helical" evidence="9">
    <location>
        <begin position="667"/>
        <end position="684"/>
    </location>
</feature>
<evidence type="ECO:0000256" key="7">
    <source>
        <dbReference type="ARBA" id="ARBA00023136"/>
    </source>
</evidence>
<dbReference type="Pfam" id="PF08282">
    <property type="entry name" value="Hydrolase_3"/>
    <property type="match status" value="1"/>
</dbReference>
<evidence type="ECO:0000256" key="9">
    <source>
        <dbReference type="SAM" id="Phobius"/>
    </source>
</evidence>
<dbReference type="EMBL" id="FAUH01000005">
    <property type="protein sequence ID" value="CUU65598.1"/>
    <property type="molecule type" value="Genomic_DNA"/>
</dbReference>
<feature type="domain" description="Cation-transporting P-type ATPase N-terminal" evidence="10">
    <location>
        <begin position="5"/>
        <end position="80"/>
    </location>
</feature>
<evidence type="ECO:0000256" key="2">
    <source>
        <dbReference type="ARBA" id="ARBA00022692"/>
    </source>
</evidence>
<comment type="subcellular location">
    <subcellularLocation>
        <location evidence="1">Cell membrane</location>
        <topology evidence="1">Multi-pass membrane protein</topology>
    </subcellularLocation>
</comment>
<dbReference type="GO" id="GO:0005886">
    <property type="term" value="C:plasma membrane"/>
    <property type="evidence" value="ECO:0007669"/>
    <property type="project" value="UniProtKB-SubCell"/>
</dbReference>
<evidence type="ECO:0000313" key="12">
    <source>
        <dbReference type="Proteomes" id="UP000182498"/>
    </source>
</evidence>
<dbReference type="InterPro" id="IPR001757">
    <property type="entry name" value="P_typ_ATPase"/>
</dbReference>
<dbReference type="PRINTS" id="PR00119">
    <property type="entry name" value="CATATPASE"/>
</dbReference>
<evidence type="ECO:0000256" key="3">
    <source>
        <dbReference type="ARBA" id="ARBA00022741"/>
    </source>
</evidence>
<keyword evidence="2 9" id="KW-0812">Transmembrane</keyword>
<evidence type="ECO:0000256" key="1">
    <source>
        <dbReference type="ARBA" id="ARBA00004651"/>
    </source>
</evidence>
<dbReference type="Pfam" id="PF00689">
    <property type="entry name" value="Cation_ATPase_C"/>
    <property type="match status" value="1"/>
</dbReference>
<dbReference type="InterPro" id="IPR044492">
    <property type="entry name" value="P_typ_ATPase_HD_dom"/>
</dbReference>
<feature type="transmembrane region" description="Helical" evidence="9">
    <location>
        <begin position="283"/>
        <end position="304"/>
    </location>
</feature>
<dbReference type="EC" id="3.6.3.8" evidence="11"/>
<evidence type="ECO:0000256" key="8">
    <source>
        <dbReference type="ARBA" id="ARBA00049360"/>
    </source>
</evidence>
<dbReference type="GO" id="GO:0016887">
    <property type="term" value="F:ATP hydrolysis activity"/>
    <property type="evidence" value="ECO:0007669"/>
    <property type="project" value="InterPro"/>
</dbReference>
<keyword evidence="11" id="KW-0378">Hydrolase</keyword>
<evidence type="ECO:0000313" key="11">
    <source>
        <dbReference type="EMBL" id="CUU65598.1"/>
    </source>
</evidence>
<dbReference type="InterPro" id="IPR023298">
    <property type="entry name" value="ATPase_P-typ_TM_dom_sf"/>
</dbReference>
<dbReference type="SUPFAM" id="SSF81653">
    <property type="entry name" value="Calcium ATPase, transduction domain A"/>
    <property type="match status" value="1"/>
</dbReference>
<dbReference type="SUPFAM" id="SSF81665">
    <property type="entry name" value="Calcium ATPase, transmembrane domain M"/>
    <property type="match status" value="1"/>
</dbReference>
<reference evidence="12" key="1">
    <citation type="submission" date="2015-11" db="EMBL/GenBank/DDBJ databases">
        <authorList>
            <person name="Dugat-Bony E."/>
        </authorList>
    </citation>
    <scope>NUCLEOTIDE SEQUENCE [LARGE SCALE GENOMIC DNA]</scope>
    <source>
        <strain evidence="12">Mu292</strain>
    </source>
</reference>
<feature type="transmembrane region" description="Helical" evidence="9">
    <location>
        <begin position="253"/>
        <end position="271"/>
    </location>
</feature>
<dbReference type="PRINTS" id="PR00121">
    <property type="entry name" value="NAKATPASE"/>
</dbReference>
<organism evidence="11 12">
    <name type="scientific">Corynebacterium variabile</name>
    <dbReference type="NCBI Taxonomy" id="1727"/>
    <lineage>
        <taxon>Bacteria</taxon>
        <taxon>Bacillati</taxon>
        <taxon>Actinomycetota</taxon>
        <taxon>Actinomycetes</taxon>
        <taxon>Mycobacteriales</taxon>
        <taxon>Corynebacteriaceae</taxon>
        <taxon>Corynebacterium</taxon>
    </lineage>
</organism>
<dbReference type="InterPro" id="IPR036412">
    <property type="entry name" value="HAD-like_sf"/>
</dbReference>
<name>A0A0X2NLI5_9CORY</name>
<keyword evidence="6 9" id="KW-1133">Transmembrane helix</keyword>
<dbReference type="Gene3D" id="3.40.50.1000">
    <property type="entry name" value="HAD superfamily/HAD-like"/>
    <property type="match status" value="1"/>
</dbReference>
<feature type="transmembrane region" description="Helical" evidence="9">
    <location>
        <begin position="60"/>
        <end position="78"/>
    </location>
</feature>
<feature type="transmembrane region" description="Helical" evidence="9">
    <location>
        <begin position="774"/>
        <end position="795"/>
    </location>
</feature>
<dbReference type="InterPro" id="IPR023214">
    <property type="entry name" value="HAD_sf"/>
</dbReference>
<keyword evidence="5" id="KW-1278">Translocase</keyword>
<dbReference type="SFLD" id="SFLDS00003">
    <property type="entry name" value="Haloacid_Dehalogenase"/>
    <property type="match status" value="1"/>
</dbReference>
<evidence type="ECO:0000256" key="5">
    <source>
        <dbReference type="ARBA" id="ARBA00022967"/>
    </source>
</evidence>
<evidence type="ECO:0000256" key="4">
    <source>
        <dbReference type="ARBA" id="ARBA00022840"/>
    </source>
</evidence>
<dbReference type="InterPro" id="IPR018303">
    <property type="entry name" value="ATPase_P-typ_P_site"/>
</dbReference>
<dbReference type="SMART" id="SM00831">
    <property type="entry name" value="Cation_ATPase_N"/>
    <property type="match status" value="1"/>
</dbReference>
<sequence length="891" mass="94956">MTAPVWHTTGIEEVRVALDLPDAGTGLTSADAAARRERHGPNKLTETTADPWYVVLGRQIASPMVIFLLLAGIVTLIQQEWFEGAVIFLVVVLNSSIGYWQARKAEKDVAALAELSTPEATVVRDGAVTGIPATDLVPGDTVRLESGDMVPADLRITASIGLRVDESMLTGEVLPTAKRSGVSDHGVELAEDAPLGDRVTMAYSGTLVVSGRATGLVVTTGRDTELGSIADLVQTDSGKTPLQVLTDRLEKTIAVLLVVVGVAVFITNLILGTGLGDAFRSTVALIVSSMPEALPVVLSVAMGVGVSRMATRNAVVRHLPSVETLGSTTVIGSDKTGTLTVNRMTVETVWTPTGLDETPSLRTGALTNDATVHPDGDTLIGDAVDVAMATAALDRGVVTGEERSTAPVADMPYEPEYAYSQTLRRETGEDGTDRLVLHVKGAPEVVASFCRGMGGGSVRHEAMVEANHAMAADGLRVIATASRVLDEGEAVPKSLDTPHDLQFTGLQGMMDPPREGVREAIGQCRSAGIHVMMITGDHPVTAVAIGRRLGLGRPGDEPITGRDMAGLDDAQLRERLRHTSVAARMSPRDKLRIVKLLKADGETVAVTGDGVNDAPALKAASIGVAMGDSGTDVARESADVVLTDDNFVTIVDAVRLGRVTFSSIRKATFFLISNGLALMTAVVVNTFTELPLIFLPVMLLFMNIVTNGIQDIALSFEKGEGDELDQNPRSKDEGVLDTHMWMRSVITGLWMGIGTLLVYRVANDQGLALEECRTLALITMVMSNFFQVFSARALHISAFAMNPLGNPLLLGSAVAALVLQWAATAWTPAADLIGLTSLSWQQWLMCTGIGVTVLLIVEAEKLVVRWMEWRNARHARHARHVRHVRHARQTA</sequence>
<feature type="transmembrane region" description="Helical" evidence="9">
    <location>
        <begin position="740"/>
        <end position="762"/>
    </location>
</feature>
<keyword evidence="4" id="KW-0067">ATP-binding</keyword>
<feature type="transmembrane region" description="Helical" evidence="9">
    <location>
        <begin position="84"/>
        <end position="102"/>
    </location>
</feature>